<evidence type="ECO:0000256" key="6">
    <source>
        <dbReference type="ARBA" id="ARBA00023136"/>
    </source>
</evidence>
<feature type="domain" description="Glycosyltransferase 2-like" evidence="9">
    <location>
        <begin position="109"/>
        <end position="243"/>
    </location>
</feature>
<dbReference type="GO" id="GO:0006493">
    <property type="term" value="P:protein O-linked glycosylation"/>
    <property type="evidence" value="ECO:0007669"/>
    <property type="project" value="TreeGrafter"/>
</dbReference>
<keyword evidence="10" id="KW-0808">Transferase</keyword>
<sequence>MKIHQDETSEALCFSFGVVSEEGGLNQFRKATSREEGPYYTGCSENAVTSLCSFASFKQLNNLPNPVSISLEAPDWRVPECKHQASVPIAYDFALRLAKYDLTLLPAASIIIAFYNEYPTALHRTLHSILHRTPLQLLEEIILVDDGSTFPFITDDNAPQSLSQYVKTLPKVRLLRHQTRKGVTVARSTGIRAAKSHVFVILDSHVEVGYQWLEPLVARVASNPETIVFPVVDAVDYRTLEFKSSGVGCTLGLIWSVMEHGFVPLSPERLAYSPGAYRPSPTMMGSVFAADKNYFLQHGGYDEGMRFEGAENIELSLRQWQCGGRLECSPCSRVFHLFRSGADAQPVPLYSLLANKVRTMAVWMDEYGDLAWRVTGEPHVSLGDISDRIKLRERLGCKSFQWFLDNVWPESDVRSLREDVPFMGPLLLRENAFLCLDGGHPHPGGQTADITNACGRAGTLFMYFVRTMQVKMARNDEACLNGSLAIAFCEEGDLTMKWKYENYRLRNLGNSQCLTFVWETKSASMFPCDDTTRYQEWSWSRYVPLPSWTARLAMP</sequence>
<dbReference type="InterPro" id="IPR001173">
    <property type="entry name" value="Glyco_trans_2-like"/>
</dbReference>
<organism evidence="10 11">
    <name type="scientific">Toxoplasma gondii</name>
    <dbReference type="NCBI Taxonomy" id="5811"/>
    <lineage>
        <taxon>Eukaryota</taxon>
        <taxon>Sar</taxon>
        <taxon>Alveolata</taxon>
        <taxon>Apicomplexa</taxon>
        <taxon>Conoidasida</taxon>
        <taxon>Coccidia</taxon>
        <taxon>Eucoccidiorida</taxon>
        <taxon>Eimeriorina</taxon>
        <taxon>Sarcocystidae</taxon>
        <taxon>Toxoplasma</taxon>
    </lineage>
</organism>
<accession>A0A7J6K227</accession>
<keyword evidence="5" id="KW-1133">Transmembrane helix</keyword>
<dbReference type="GO" id="GO:0016020">
    <property type="term" value="C:membrane"/>
    <property type="evidence" value="ECO:0007669"/>
    <property type="project" value="UniProtKB-SubCell"/>
</dbReference>
<dbReference type="SUPFAM" id="SSF50370">
    <property type="entry name" value="Ricin B-like lectins"/>
    <property type="match status" value="1"/>
</dbReference>
<dbReference type="Pfam" id="PF00535">
    <property type="entry name" value="Glycos_transf_2"/>
    <property type="match status" value="1"/>
</dbReference>
<evidence type="ECO:0000256" key="4">
    <source>
        <dbReference type="ARBA" id="ARBA00022968"/>
    </source>
</evidence>
<keyword evidence="6" id="KW-0472">Membrane</keyword>
<dbReference type="PROSITE" id="PS50231">
    <property type="entry name" value="RICIN_B_LECTIN"/>
    <property type="match status" value="1"/>
</dbReference>
<dbReference type="VEuPathDB" id="ToxoDB:TGME49_256080"/>
<gene>
    <name evidence="10" type="ORF">TGRH88_073030</name>
</gene>
<keyword evidence="11" id="KW-1185">Reference proteome</keyword>
<dbReference type="CDD" id="cd02510">
    <property type="entry name" value="pp-GalNAc-T"/>
    <property type="match status" value="1"/>
</dbReference>
<keyword evidence="7" id="KW-1015">Disulfide bond</keyword>
<evidence type="ECO:0000256" key="7">
    <source>
        <dbReference type="ARBA" id="ARBA00023157"/>
    </source>
</evidence>
<evidence type="ECO:0000256" key="3">
    <source>
        <dbReference type="ARBA" id="ARBA00022692"/>
    </source>
</evidence>
<reference evidence="10 11" key="1">
    <citation type="submission" date="2020-03" db="EMBL/GenBank/DDBJ databases">
        <title>Genome sequence of Toxoplasma gondii RH-88 strain.</title>
        <authorList>
            <person name="Lorenzi H.A."/>
            <person name="Venepally P."/>
            <person name="Rozenberg A."/>
            <person name="Sibley D."/>
        </authorList>
    </citation>
    <scope>NUCLEOTIDE SEQUENCE [LARGE SCALE GENOMIC DNA]</scope>
    <source>
        <strain evidence="10 11">RH-88</strain>
    </source>
</reference>
<dbReference type="SUPFAM" id="SSF53448">
    <property type="entry name" value="Nucleotide-diphospho-sugar transferases"/>
    <property type="match status" value="1"/>
</dbReference>
<dbReference type="GO" id="GO:0005794">
    <property type="term" value="C:Golgi apparatus"/>
    <property type="evidence" value="ECO:0007669"/>
    <property type="project" value="TreeGrafter"/>
</dbReference>
<dbReference type="AlphaFoldDB" id="A0A7J6K227"/>
<dbReference type="GO" id="GO:0004653">
    <property type="term" value="F:polypeptide N-acetylgalactosaminyltransferase activity"/>
    <property type="evidence" value="ECO:0007669"/>
    <property type="project" value="TreeGrafter"/>
</dbReference>
<keyword evidence="3" id="KW-0812">Transmembrane</keyword>
<dbReference type="PANTHER" id="PTHR11675:SF126">
    <property type="entry name" value="RICIN B LECTIN DOMAIN-CONTAINING PROTEIN"/>
    <property type="match status" value="1"/>
</dbReference>
<dbReference type="InterPro" id="IPR035992">
    <property type="entry name" value="Ricin_B-like_lectins"/>
</dbReference>
<evidence type="ECO:0000256" key="2">
    <source>
        <dbReference type="ARBA" id="ARBA00005680"/>
    </source>
</evidence>
<dbReference type="Proteomes" id="UP000557509">
    <property type="component" value="Unassembled WGS sequence"/>
</dbReference>
<comment type="similarity">
    <text evidence="2">Belongs to the glycosyltransferase 2 family. GalNAc-T subfamily.</text>
</comment>
<evidence type="ECO:0000313" key="10">
    <source>
        <dbReference type="EMBL" id="KAF4641493.1"/>
    </source>
</evidence>
<dbReference type="PANTHER" id="PTHR11675">
    <property type="entry name" value="N-ACETYLGALACTOSAMINYLTRANSFERASE"/>
    <property type="match status" value="1"/>
</dbReference>
<protein>
    <submittedName>
        <fullName evidence="10">Glycosyltransferase, group 2 family protein</fullName>
    </submittedName>
</protein>
<proteinExistence type="inferred from homology"/>
<name>A0A7J6K227_TOXGO</name>
<evidence type="ECO:0000313" key="11">
    <source>
        <dbReference type="Proteomes" id="UP000557509"/>
    </source>
</evidence>
<dbReference type="Gene3D" id="2.80.10.50">
    <property type="match status" value="1"/>
</dbReference>
<evidence type="ECO:0000259" key="9">
    <source>
        <dbReference type="Pfam" id="PF00535"/>
    </source>
</evidence>
<evidence type="ECO:0000256" key="8">
    <source>
        <dbReference type="ARBA" id="ARBA00037847"/>
    </source>
</evidence>
<dbReference type="Gene3D" id="3.90.550.10">
    <property type="entry name" value="Spore Coat Polysaccharide Biosynthesis Protein SpsA, Chain A"/>
    <property type="match status" value="1"/>
</dbReference>
<comment type="caution">
    <text evidence="10">The sequence shown here is derived from an EMBL/GenBank/DDBJ whole genome shotgun (WGS) entry which is preliminary data.</text>
</comment>
<comment type="subcellular location">
    <subcellularLocation>
        <location evidence="8">Endomembrane system</location>
        <topology evidence="8">Single-pass membrane protein</topology>
    </subcellularLocation>
    <subcellularLocation>
        <location evidence="1">Membrane</location>
        <topology evidence="1">Single-pass type II membrane protein</topology>
    </subcellularLocation>
</comment>
<keyword evidence="4" id="KW-0735">Signal-anchor</keyword>
<dbReference type="EMBL" id="JAAUHK010000194">
    <property type="protein sequence ID" value="KAF4641493.1"/>
    <property type="molecule type" value="Genomic_DNA"/>
</dbReference>
<evidence type="ECO:0000256" key="5">
    <source>
        <dbReference type="ARBA" id="ARBA00022989"/>
    </source>
</evidence>
<evidence type="ECO:0000256" key="1">
    <source>
        <dbReference type="ARBA" id="ARBA00004606"/>
    </source>
</evidence>
<dbReference type="InterPro" id="IPR045885">
    <property type="entry name" value="GalNAc-T"/>
</dbReference>
<dbReference type="InterPro" id="IPR029044">
    <property type="entry name" value="Nucleotide-diphossugar_trans"/>
</dbReference>